<keyword evidence="4" id="KW-0804">Transcription</keyword>
<dbReference type="PROSITE" id="PS00463">
    <property type="entry name" value="ZN2_CY6_FUNGAL_1"/>
    <property type="match status" value="1"/>
</dbReference>
<feature type="compositionally biased region" description="Basic and acidic residues" evidence="6">
    <location>
        <begin position="1"/>
        <end position="10"/>
    </location>
</feature>
<dbReference type="GeneID" id="63731928"/>
<evidence type="ECO:0000256" key="1">
    <source>
        <dbReference type="ARBA" id="ARBA00022723"/>
    </source>
</evidence>
<evidence type="ECO:0000313" key="8">
    <source>
        <dbReference type="EMBL" id="OJI95856.1"/>
    </source>
</evidence>
<dbReference type="RefSeq" id="XP_040661619.1">
    <property type="nucleotide sequence ID" value="XM_040816417.1"/>
</dbReference>
<reference evidence="9" key="1">
    <citation type="journal article" date="2017" name="Genome Biol.">
        <title>Comparative genomics reveals high biological diversity and specific adaptations in the industrially and medically important fungal genus Aspergillus.</title>
        <authorList>
            <person name="de Vries R.P."/>
            <person name="Riley R."/>
            <person name="Wiebenga A."/>
            <person name="Aguilar-Osorio G."/>
            <person name="Amillis S."/>
            <person name="Uchima C.A."/>
            <person name="Anderluh G."/>
            <person name="Asadollahi M."/>
            <person name="Askin M."/>
            <person name="Barry K."/>
            <person name="Battaglia E."/>
            <person name="Bayram O."/>
            <person name="Benocci T."/>
            <person name="Braus-Stromeyer S.A."/>
            <person name="Caldana C."/>
            <person name="Canovas D."/>
            <person name="Cerqueira G.C."/>
            <person name="Chen F."/>
            <person name="Chen W."/>
            <person name="Choi C."/>
            <person name="Clum A."/>
            <person name="Dos Santos R.A."/>
            <person name="Damasio A.R."/>
            <person name="Diallinas G."/>
            <person name="Emri T."/>
            <person name="Fekete E."/>
            <person name="Flipphi M."/>
            <person name="Freyberg S."/>
            <person name="Gallo A."/>
            <person name="Gournas C."/>
            <person name="Habgood R."/>
            <person name="Hainaut M."/>
            <person name="Harispe M.L."/>
            <person name="Henrissat B."/>
            <person name="Hilden K.S."/>
            <person name="Hope R."/>
            <person name="Hossain A."/>
            <person name="Karabika E."/>
            <person name="Karaffa L."/>
            <person name="Karanyi Z."/>
            <person name="Krasevec N."/>
            <person name="Kuo A."/>
            <person name="Kusch H."/>
            <person name="LaButti K."/>
            <person name="Lagendijk E.L."/>
            <person name="Lapidus A."/>
            <person name="Levasseur A."/>
            <person name="Lindquist E."/>
            <person name="Lipzen A."/>
            <person name="Logrieco A.F."/>
            <person name="MacCabe A."/>
            <person name="Maekelae M.R."/>
            <person name="Malavazi I."/>
            <person name="Melin P."/>
            <person name="Meyer V."/>
            <person name="Mielnichuk N."/>
            <person name="Miskei M."/>
            <person name="Molnar A.P."/>
            <person name="Mule G."/>
            <person name="Ngan C.Y."/>
            <person name="Orejas M."/>
            <person name="Orosz E."/>
            <person name="Ouedraogo J.P."/>
            <person name="Overkamp K.M."/>
            <person name="Park H.-S."/>
            <person name="Perrone G."/>
            <person name="Piumi F."/>
            <person name="Punt P.J."/>
            <person name="Ram A.F."/>
            <person name="Ramon A."/>
            <person name="Rauscher S."/>
            <person name="Record E."/>
            <person name="Riano-Pachon D.M."/>
            <person name="Robert V."/>
            <person name="Roehrig J."/>
            <person name="Ruller R."/>
            <person name="Salamov A."/>
            <person name="Salih N.S."/>
            <person name="Samson R.A."/>
            <person name="Sandor E."/>
            <person name="Sanguinetti M."/>
            <person name="Schuetze T."/>
            <person name="Sepcic K."/>
            <person name="Shelest E."/>
            <person name="Sherlock G."/>
            <person name="Sophianopoulou V."/>
            <person name="Squina F.M."/>
            <person name="Sun H."/>
            <person name="Susca A."/>
            <person name="Todd R.B."/>
            <person name="Tsang A."/>
            <person name="Unkles S.E."/>
            <person name="van de Wiele N."/>
            <person name="van Rossen-Uffink D."/>
            <person name="Oliveira J.V."/>
            <person name="Vesth T.C."/>
            <person name="Visser J."/>
            <person name="Yu J.-H."/>
            <person name="Zhou M."/>
            <person name="Andersen M.R."/>
            <person name="Archer D.B."/>
            <person name="Baker S.E."/>
            <person name="Benoit I."/>
            <person name="Brakhage A.A."/>
            <person name="Braus G.H."/>
            <person name="Fischer R."/>
            <person name="Frisvad J.C."/>
            <person name="Goldman G.H."/>
            <person name="Houbraken J."/>
            <person name="Oakley B."/>
            <person name="Pocsi I."/>
            <person name="Scazzocchio C."/>
            <person name="Seiboth B."/>
            <person name="vanKuyk P.A."/>
            <person name="Wortman J."/>
            <person name="Dyer P.S."/>
            <person name="Grigoriev I.V."/>
        </authorList>
    </citation>
    <scope>NUCLEOTIDE SEQUENCE [LARGE SCALE GENOMIC DNA]</scope>
    <source>
        <strain evidence="9">CBS 583.65</strain>
    </source>
</reference>
<dbReference type="PROSITE" id="PS50048">
    <property type="entry name" value="ZN2_CY6_FUNGAL_2"/>
    <property type="match status" value="1"/>
</dbReference>
<keyword evidence="2" id="KW-0805">Transcription regulation</keyword>
<proteinExistence type="predicted"/>
<evidence type="ECO:0000313" key="9">
    <source>
        <dbReference type="Proteomes" id="UP000184073"/>
    </source>
</evidence>
<sequence length="758" mass="84523">MTSRPGHDLPRVLAPFPPDNPLKASGPVPRRTKRSNACIACKTRRIKCGGTHPCDKCTEAGRNCMFVVEGDRRRKYAQRRAEKDLTTANQLLDGIIKAFNADDNAQLHRLLFAAQEYRAGRSVHDAVDEQVPETLSDGCQPKIEEDRALDGVFPPVRCVSSPVGFEVGKDPNRDEASRATGYIGKASEISWLQDLGAMLNKNTQSQIDDSATSMNYHLDHVQIPELVPTEPRWLPPKPWAAHLVKIFFELVDPSFPLIDKTLFTAQFDQAYTCSGPEPSRKWLAVLNMVLAVGSRYHQLYEPDSRRDINDRVFLSRAITLSAPSGIATRISGLQQVQIHLLLAIYYLASGQVNQSWQINGHAARLAISMGLNLRADKEHIDPSSQETRARIWWSVIVLENILSGMTGRISHVDYQSMPPHLPPPYDEIRFRQPAAREFPGSPSSRRRQLQWTIDSTTSELYIRDPWLETIIPSQSLYFFYLTDLAVTMNAASNAVYSLTATTNSPVFEFTVFNATHAEQTQKSPSTDSREQIGLALAYYGSQVILNRPCLTHPDIKAGTNIIIPRSCFGDASAKACVHFALAIISVLPDEPDMKWILEMASWWYLLHTIMRALTILLIQLSIGQVPILTTDGNRLGKERDGEGVKAVRDASKKALFWLHSMAKQDPSSRRAFLISQKLFDHITMQAEGRESTGVVSAGREAMAAGRQASDDSGFASMKILGDAFNWGPDNTASECRDEQQQAPLSLDPALLSFDKYDY</sequence>
<feature type="domain" description="Zn(2)-C6 fungal-type" evidence="7">
    <location>
        <begin position="37"/>
        <end position="66"/>
    </location>
</feature>
<evidence type="ECO:0000256" key="5">
    <source>
        <dbReference type="ARBA" id="ARBA00023242"/>
    </source>
</evidence>
<dbReference type="GO" id="GO:0000981">
    <property type="term" value="F:DNA-binding transcription factor activity, RNA polymerase II-specific"/>
    <property type="evidence" value="ECO:0007669"/>
    <property type="project" value="InterPro"/>
</dbReference>
<keyword evidence="9" id="KW-1185">Reference proteome</keyword>
<dbReference type="OrthoDB" id="5296287at2759"/>
<accession>A0A1L9P2Y2</accession>
<dbReference type="VEuPathDB" id="FungiDB:ASPVEDRAFT_77634"/>
<keyword evidence="3" id="KW-0238">DNA-binding</keyword>
<dbReference type="EMBL" id="KV878125">
    <property type="protein sequence ID" value="OJI95856.1"/>
    <property type="molecule type" value="Genomic_DNA"/>
</dbReference>
<evidence type="ECO:0000256" key="6">
    <source>
        <dbReference type="SAM" id="MobiDB-lite"/>
    </source>
</evidence>
<dbReference type="CDD" id="cd00067">
    <property type="entry name" value="GAL4"/>
    <property type="match status" value="1"/>
</dbReference>
<dbReference type="Pfam" id="PF00172">
    <property type="entry name" value="Zn_clus"/>
    <property type="match status" value="1"/>
</dbReference>
<dbReference type="GO" id="GO:0006351">
    <property type="term" value="P:DNA-templated transcription"/>
    <property type="evidence" value="ECO:0007669"/>
    <property type="project" value="InterPro"/>
</dbReference>
<dbReference type="SMART" id="SM00066">
    <property type="entry name" value="GAL4"/>
    <property type="match status" value="1"/>
</dbReference>
<dbReference type="Proteomes" id="UP000184073">
    <property type="component" value="Unassembled WGS sequence"/>
</dbReference>
<dbReference type="GO" id="GO:0003677">
    <property type="term" value="F:DNA binding"/>
    <property type="evidence" value="ECO:0007669"/>
    <property type="project" value="UniProtKB-KW"/>
</dbReference>
<dbReference type="SUPFAM" id="SSF57701">
    <property type="entry name" value="Zn2/Cys6 DNA-binding domain"/>
    <property type="match status" value="1"/>
</dbReference>
<dbReference type="SMART" id="SM00906">
    <property type="entry name" value="Fungal_trans"/>
    <property type="match status" value="1"/>
</dbReference>
<gene>
    <name evidence="8" type="ORF">ASPVEDRAFT_77634</name>
</gene>
<evidence type="ECO:0000259" key="7">
    <source>
        <dbReference type="PROSITE" id="PS50048"/>
    </source>
</evidence>
<dbReference type="PANTHER" id="PTHR47654">
    <property type="entry name" value="ZN(II)2CYS6 TRANSCRIPTION FACTOR (EUROFUNG)-RELATED"/>
    <property type="match status" value="1"/>
</dbReference>
<dbReference type="InterPro" id="IPR001138">
    <property type="entry name" value="Zn2Cys6_DnaBD"/>
</dbReference>
<dbReference type="Gene3D" id="4.10.240.10">
    <property type="entry name" value="Zn(2)-C6 fungal-type DNA-binding domain"/>
    <property type="match status" value="1"/>
</dbReference>
<dbReference type="PANTHER" id="PTHR47654:SF3">
    <property type="entry name" value="ZN(II)2CYS6 TRANSCRIPTION FACTOR (EUROFUNG)"/>
    <property type="match status" value="1"/>
</dbReference>
<dbReference type="GO" id="GO:0008270">
    <property type="term" value="F:zinc ion binding"/>
    <property type="evidence" value="ECO:0007669"/>
    <property type="project" value="InterPro"/>
</dbReference>
<evidence type="ECO:0000256" key="4">
    <source>
        <dbReference type="ARBA" id="ARBA00023163"/>
    </source>
</evidence>
<dbReference type="CDD" id="cd12148">
    <property type="entry name" value="fungal_TF_MHR"/>
    <property type="match status" value="1"/>
</dbReference>
<protein>
    <recommendedName>
        <fullName evidence="7">Zn(2)-C6 fungal-type domain-containing protein</fullName>
    </recommendedName>
</protein>
<dbReference type="InterPro" id="IPR053230">
    <property type="entry name" value="Trans_reg_galc"/>
</dbReference>
<dbReference type="InterPro" id="IPR036864">
    <property type="entry name" value="Zn2-C6_fun-type_DNA-bd_sf"/>
</dbReference>
<keyword evidence="1" id="KW-0479">Metal-binding</keyword>
<name>A0A1L9P2Y2_ASPVE</name>
<dbReference type="AlphaFoldDB" id="A0A1L9P2Y2"/>
<dbReference type="Pfam" id="PF04082">
    <property type="entry name" value="Fungal_trans"/>
    <property type="match status" value="1"/>
</dbReference>
<evidence type="ECO:0000256" key="3">
    <source>
        <dbReference type="ARBA" id="ARBA00023125"/>
    </source>
</evidence>
<keyword evidence="5" id="KW-0539">Nucleus</keyword>
<feature type="region of interest" description="Disordered" evidence="6">
    <location>
        <begin position="1"/>
        <end position="31"/>
    </location>
</feature>
<organism evidence="8 9">
    <name type="scientific">Aspergillus versicolor CBS 583.65</name>
    <dbReference type="NCBI Taxonomy" id="1036611"/>
    <lineage>
        <taxon>Eukaryota</taxon>
        <taxon>Fungi</taxon>
        <taxon>Dikarya</taxon>
        <taxon>Ascomycota</taxon>
        <taxon>Pezizomycotina</taxon>
        <taxon>Eurotiomycetes</taxon>
        <taxon>Eurotiomycetidae</taxon>
        <taxon>Eurotiales</taxon>
        <taxon>Aspergillaceae</taxon>
        <taxon>Aspergillus</taxon>
        <taxon>Aspergillus subgen. Nidulantes</taxon>
    </lineage>
</organism>
<dbReference type="InterPro" id="IPR007219">
    <property type="entry name" value="XnlR_reg_dom"/>
</dbReference>
<evidence type="ECO:0000256" key="2">
    <source>
        <dbReference type="ARBA" id="ARBA00023015"/>
    </source>
</evidence>